<name>A0A0L9VR12_PHAAN</name>
<evidence type="ECO:0000313" key="1">
    <source>
        <dbReference type="EMBL" id="KOM57398.1"/>
    </source>
</evidence>
<dbReference type="AlphaFoldDB" id="A0A0L9VR12"/>
<organism evidence="1 2">
    <name type="scientific">Phaseolus angularis</name>
    <name type="common">Azuki bean</name>
    <name type="synonym">Vigna angularis</name>
    <dbReference type="NCBI Taxonomy" id="3914"/>
    <lineage>
        <taxon>Eukaryota</taxon>
        <taxon>Viridiplantae</taxon>
        <taxon>Streptophyta</taxon>
        <taxon>Embryophyta</taxon>
        <taxon>Tracheophyta</taxon>
        <taxon>Spermatophyta</taxon>
        <taxon>Magnoliopsida</taxon>
        <taxon>eudicotyledons</taxon>
        <taxon>Gunneridae</taxon>
        <taxon>Pentapetalae</taxon>
        <taxon>rosids</taxon>
        <taxon>fabids</taxon>
        <taxon>Fabales</taxon>
        <taxon>Fabaceae</taxon>
        <taxon>Papilionoideae</taxon>
        <taxon>50 kb inversion clade</taxon>
        <taxon>NPAAA clade</taxon>
        <taxon>indigoferoid/millettioid clade</taxon>
        <taxon>Phaseoleae</taxon>
        <taxon>Vigna</taxon>
    </lineage>
</organism>
<evidence type="ECO:0000313" key="2">
    <source>
        <dbReference type="Proteomes" id="UP000053144"/>
    </source>
</evidence>
<dbReference type="Gramene" id="KOM57398">
    <property type="protein sequence ID" value="KOM57398"/>
    <property type="gene ID" value="LR48_Vigan11g043100"/>
</dbReference>
<dbReference type="EMBL" id="CM003381">
    <property type="protein sequence ID" value="KOM57398.1"/>
    <property type="molecule type" value="Genomic_DNA"/>
</dbReference>
<accession>A0A0L9VR12</accession>
<dbReference type="Proteomes" id="UP000053144">
    <property type="component" value="Chromosome 11"/>
</dbReference>
<gene>
    <name evidence="1" type="ORF">LR48_Vigan11g043100</name>
</gene>
<reference evidence="2" key="1">
    <citation type="journal article" date="2015" name="Proc. Natl. Acad. Sci. U.S.A.">
        <title>Genome sequencing of adzuki bean (Vigna angularis) provides insight into high starch and low fat accumulation and domestication.</title>
        <authorList>
            <person name="Yang K."/>
            <person name="Tian Z."/>
            <person name="Chen C."/>
            <person name="Luo L."/>
            <person name="Zhao B."/>
            <person name="Wang Z."/>
            <person name="Yu L."/>
            <person name="Li Y."/>
            <person name="Sun Y."/>
            <person name="Li W."/>
            <person name="Chen Y."/>
            <person name="Li Y."/>
            <person name="Zhang Y."/>
            <person name="Ai D."/>
            <person name="Zhao J."/>
            <person name="Shang C."/>
            <person name="Ma Y."/>
            <person name="Wu B."/>
            <person name="Wang M."/>
            <person name="Gao L."/>
            <person name="Sun D."/>
            <person name="Zhang P."/>
            <person name="Guo F."/>
            <person name="Wang W."/>
            <person name="Li Y."/>
            <person name="Wang J."/>
            <person name="Varshney R.K."/>
            <person name="Wang J."/>
            <person name="Ling H.Q."/>
            <person name="Wan P."/>
        </authorList>
    </citation>
    <scope>NUCLEOTIDE SEQUENCE</scope>
    <source>
        <strain evidence="2">cv. Jingnong 6</strain>
    </source>
</reference>
<sequence length="125" mass="13657">MRNRGEASNAVVLAENMEASEMLAAALTRSCFTVEAIAAETWRTYDLDGDLAGDSRIWVVVVARREWHGGGKVAREVMSRSEMEVVKMNGGRASWQRELAMVLSVNKGGCPARGGDERWPEATAT</sequence>
<protein>
    <submittedName>
        <fullName evidence="1">Uncharacterized protein</fullName>
    </submittedName>
</protein>
<proteinExistence type="predicted"/>